<keyword evidence="10" id="KW-0067">ATP-binding</keyword>
<keyword evidence="12" id="KW-0902">Two-component regulatory system</keyword>
<evidence type="ECO:0000313" key="20">
    <source>
        <dbReference type="EMBL" id="MBB6671574.1"/>
    </source>
</evidence>
<feature type="domain" description="HAMP" evidence="19">
    <location>
        <begin position="175"/>
        <end position="227"/>
    </location>
</feature>
<evidence type="ECO:0000256" key="12">
    <source>
        <dbReference type="ARBA" id="ARBA00023012"/>
    </source>
</evidence>
<keyword evidence="5" id="KW-0597">Phosphoprotein</keyword>
<dbReference type="GO" id="GO:0005524">
    <property type="term" value="F:ATP binding"/>
    <property type="evidence" value="ECO:0007669"/>
    <property type="project" value="UniProtKB-KW"/>
</dbReference>
<dbReference type="AlphaFoldDB" id="A0A7X0VGE4"/>
<dbReference type="PANTHER" id="PTHR45528:SF11">
    <property type="entry name" value="HISTIDINE KINASE"/>
    <property type="match status" value="1"/>
</dbReference>
<evidence type="ECO:0000256" key="17">
    <source>
        <dbReference type="SAM" id="Phobius"/>
    </source>
</evidence>
<feature type="domain" description="Histidine kinase" evidence="18">
    <location>
        <begin position="235"/>
        <end position="450"/>
    </location>
</feature>
<dbReference type="InterPro" id="IPR003594">
    <property type="entry name" value="HATPase_dom"/>
</dbReference>
<dbReference type="PANTHER" id="PTHR45528">
    <property type="entry name" value="SENSOR HISTIDINE KINASE CPXA"/>
    <property type="match status" value="1"/>
</dbReference>
<gene>
    <name evidence="20" type="ORF">H7C19_12865</name>
</gene>
<keyword evidence="11 17" id="KW-1133">Transmembrane helix</keyword>
<evidence type="ECO:0000256" key="3">
    <source>
        <dbReference type="ARBA" id="ARBA00012438"/>
    </source>
</evidence>
<keyword evidence="13" id="KW-0843">Virulence</keyword>
<dbReference type="InterPro" id="IPR003661">
    <property type="entry name" value="HisK_dim/P_dom"/>
</dbReference>
<evidence type="ECO:0000256" key="11">
    <source>
        <dbReference type="ARBA" id="ARBA00022989"/>
    </source>
</evidence>
<protein>
    <recommendedName>
        <fullName evidence="16">Heme sensor protein HssS</fullName>
        <ecNumber evidence="3">2.7.13.3</ecNumber>
    </recommendedName>
</protein>
<dbReference type="PROSITE" id="PS50109">
    <property type="entry name" value="HIS_KIN"/>
    <property type="match status" value="1"/>
</dbReference>
<dbReference type="EC" id="2.7.13.3" evidence="3"/>
<feature type="transmembrane region" description="Helical" evidence="17">
    <location>
        <begin position="154"/>
        <end position="178"/>
    </location>
</feature>
<dbReference type="InterPro" id="IPR036890">
    <property type="entry name" value="HATPase_C_sf"/>
</dbReference>
<keyword evidence="21" id="KW-1185">Reference proteome</keyword>
<dbReference type="Gene3D" id="3.30.565.10">
    <property type="entry name" value="Histidine kinase-like ATPase, C-terminal domain"/>
    <property type="match status" value="1"/>
</dbReference>
<accession>A0A7X0VGE4</accession>
<dbReference type="PRINTS" id="PR00344">
    <property type="entry name" value="BCTRLSENSOR"/>
</dbReference>
<dbReference type="CDD" id="cd00082">
    <property type="entry name" value="HisKA"/>
    <property type="match status" value="1"/>
</dbReference>
<keyword evidence="4" id="KW-1003">Cell membrane</keyword>
<dbReference type="SMART" id="SM00387">
    <property type="entry name" value="HATPase_c"/>
    <property type="match status" value="1"/>
</dbReference>
<keyword evidence="7 17" id="KW-0812">Transmembrane</keyword>
<evidence type="ECO:0000313" key="21">
    <source>
        <dbReference type="Proteomes" id="UP000547209"/>
    </source>
</evidence>
<evidence type="ECO:0000256" key="10">
    <source>
        <dbReference type="ARBA" id="ARBA00022840"/>
    </source>
</evidence>
<evidence type="ECO:0000256" key="7">
    <source>
        <dbReference type="ARBA" id="ARBA00022692"/>
    </source>
</evidence>
<comment type="function">
    <text evidence="15">Member of the two-component regulatory system HssS/HssR involved in intracellular heme homeostasis and tempering of staphylococcal virulence. HssS functions as a heme sensor histidine kinase which is autophosphorylated at a histidine residue and transfers its phosphate group to an aspartate residue of HssR. HssR/HssS activates the expression of hrtAB, an efflux pump, in response to extracellular heme, hemin, hemoglobin or blood.</text>
</comment>
<evidence type="ECO:0000256" key="6">
    <source>
        <dbReference type="ARBA" id="ARBA00022679"/>
    </source>
</evidence>
<name>A0A7X0VGE4_9BACL</name>
<dbReference type="InterPro" id="IPR005467">
    <property type="entry name" value="His_kinase_dom"/>
</dbReference>
<dbReference type="InterPro" id="IPR050398">
    <property type="entry name" value="HssS/ArlS-like"/>
</dbReference>
<dbReference type="SMART" id="SM00304">
    <property type="entry name" value="HAMP"/>
    <property type="match status" value="1"/>
</dbReference>
<evidence type="ECO:0000256" key="8">
    <source>
        <dbReference type="ARBA" id="ARBA00022741"/>
    </source>
</evidence>
<dbReference type="CDD" id="cd06225">
    <property type="entry name" value="HAMP"/>
    <property type="match status" value="1"/>
</dbReference>
<evidence type="ECO:0000256" key="16">
    <source>
        <dbReference type="ARBA" id="ARBA00040841"/>
    </source>
</evidence>
<evidence type="ECO:0000256" key="13">
    <source>
        <dbReference type="ARBA" id="ARBA00023026"/>
    </source>
</evidence>
<dbReference type="PROSITE" id="PS50885">
    <property type="entry name" value="HAMP"/>
    <property type="match status" value="1"/>
</dbReference>
<dbReference type="Gene3D" id="6.10.340.10">
    <property type="match status" value="1"/>
</dbReference>
<evidence type="ECO:0000256" key="1">
    <source>
        <dbReference type="ARBA" id="ARBA00000085"/>
    </source>
</evidence>
<feature type="transmembrane region" description="Helical" evidence="17">
    <location>
        <begin position="6"/>
        <end position="31"/>
    </location>
</feature>
<evidence type="ECO:0000256" key="9">
    <source>
        <dbReference type="ARBA" id="ARBA00022777"/>
    </source>
</evidence>
<dbReference type="EMBL" id="JACJVP010000022">
    <property type="protein sequence ID" value="MBB6671574.1"/>
    <property type="molecule type" value="Genomic_DNA"/>
</dbReference>
<sequence length="462" mass="50770">MKTLYVRVVLTFLASIIIGLIAAFGIGLAVFENKLNALGQKDMIAAGDHIIGLYAQTKPRDLDAFMNRIAGLTSYPIQLFTDAGEMKSYGWSKPDAAVAIAPESIRQVRDGEIYRSKQKVDHTLFVGLPFSFEGKPYSLFIVSSSKNEATIIRLIVTILLLVLAIGSLCILVAAGYLVRPIKALTRATKQLAQGHFEVELKTKRKDELGMLAHSFNETARELRQLETMRQDFVSNVSHEIQSPLTSITGFAKALKFDRLVTEDHRGRYLDIILAESERLSRLSENLLKLVSLESDHHPFQAATFNLDEQIRQVVVSSEPLWSSKNIRIDLKLPAAAKITADPDQLNQVWINLLGNSIKFTPDRGKIRIALVPNGNELAVTIADSGIGISPEERNRIFERFYKTDRSRSGSGSGLGLAIVKKIIALHQGSIEASGAIGQGTTVTVKLPGCPPAIRGKTDQRSG</sequence>
<dbReference type="Pfam" id="PF02518">
    <property type="entry name" value="HATPase_c"/>
    <property type="match status" value="1"/>
</dbReference>
<dbReference type="Pfam" id="PF00512">
    <property type="entry name" value="HisKA"/>
    <property type="match status" value="1"/>
</dbReference>
<reference evidence="20 21" key="1">
    <citation type="submission" date="2020-08" db="EMBL/GenBank/DDBJ databases">
        <title>Cohnella phylogeny.</title>
        <authorList>
            <person name="Dunlap C."/>
        </authorList>
    </citation>
    <scope>NUCLEOTIDE SEQUENCE [LARGE SCALE GENOMIC DNA]</scope>
    <source>
        <strain evidence="20 21">DSM 28246</strain>
    </source>
</reference>
<evidence type="ECO:0000256" key="15">
    <source>
        <dbReference type="ARBA" id="ARBA00037219"/>
    </source>
</evidence>
<comment type="caution">
    <text evidence="20">The sequence shown here is derived from an EMBL/GenBank/DDBJ whole genome shotgun (WGS) entry which is preliminary data.</text>
</comment>
<keyword evidence="14 17" id="KW-0472">Membrane</keyword>
<organism evidence="20 21">
    <name type="scientific">Cohnella nanjingensis</name>
    <dbReference type="NCBI Taxonomy" id="1387779"/>
    <lineage>
        <taxon>Bacteria</taxon>
        <taxon>Bacillati</taxon>
        <taxon>Bacillota</taxon>
        <taxon>Bacilli</taxon>
        <taxon>Bacillales</taxon>
        <taxon>Paenibacillaceae</taxon>
        <taxon>Cohnella</taxon>
    </lineage>
</organism>
<evidence type="ECO:0000256" key="5">
    <source>
        <dbReference type="ARBA" id="ARBA00022553"/>
    </source>
</evidence>
<dbReference type="GO" id="GO:0005886">
    <property type="term" value="C:plasma membrane"/>
    <property type="evidence" value="ECO:0007669"/>
    <property type="project" value="UniProtKB-SubCell"/>
</dbReference>
<keyword evidence="8" id="KW-0547">Nucleotide-binding</keyword>
<keyword evidence="9" id="KW-0418">Kinase</keyword>
<dbReference type="Proteomes" id="UP000547209">
    <property type="component" value="Unassembled WGS sequence"/>
</dbReference>
<dbReference type="SUPFAM" id="SSF47384">
    <property type="entry name" value="Homodimeric domain of signal transducing histidine kinase"/>
    <property type="match status" value="1"/>
</dbReference>
<comment type="subcellular location">
    <subcellularLocation>
        <location evidence="2">Cell membrane</location>
        <topology evidence="2">Multi-pass membrane protein</topology>
    </subcellularLocation>
</comment>
<evidence type="ECO:0000256" key="2">
    <source>
        <dbReference type="ARBA" id="ARBA00004651"/>
    </source>
</evidence>
<dbReference type="InterPro" id="IPR036097">
    <property type="entry name" value="HisK_dim/P_sf"/>
</dbReference>
<keyword evidence="6" id="KW-0808">Transferase</keyword>
<dbReference type="FunFam" id="3.30.565.10:FF:000006">
    <property type="entry name" value="Sensor histidine kinase WalK"/>
    <property type="match status" value="1"/>
</dbReference>
<dbReference type="Gene3D" id="1.10.287.130">
    <property type="match status" value="1"/>
</dbReference>
<dbReference type="GO" id="GO:0000155">
    <property type="term" value="F:phosphorelay sensor kinase activity"/>
    <property type="evidence" value="ECO:0007669"/>
    <property type="project" value="InterPro"/>
</dbReference>
<evidence type="ECO:0000256" key="14">
    <source>
        <dbReference type="ARBA" id="ARBA00023136"/>
    </source>
</evidence>
<proteinExistence type="predicted"/>
<evidence type="ECO:0000259" key="19">
    <source>
        <dbReference type="PROSITE" id="PS50885"/>
    </source>
</evidence>
<dbReference type="CDD" id="cd00075">
    <property type="entry name" value="HATPase"/>
    <property type="match status" value="1"/>
</dbReference>
<dbReference type="SMART" id="SM00388">
    <property type="entry name" value="HisKA"/>
    <property type="match status" value="1"/>
</dbReference>
<evidence type="ECO:0000256" key="4">
    <source>
        <dbReference type="ARBA" id="ARBA00022475"/>
    </source>
</evidence>
<dbReference type="SUPFAM" id="SSF158472">
    <property type="entry name" value="HAMP domain-like"/>
    <property type="match status" value="1"/>
</dbReference>
<dbReference type="FunFam" id="1.10.287.130:FF:000001">
    <property type="entry name" value="Two-component sensor histidine kinase"/>
    <property type="match status" value="1"/>
</dbReference>
<dbReference type="SUPFAM" id="SSF55874">
    <property type="entry name" value="ATPase domain of HSP90 chaperone/DNA topoisomerase II/histidine kinase"/>
    <property type="match status" value="1"/>
</dbReference>
<comment type="catalytic activity">
    <reaction evidence="1">
        <text>ATP + protein L-histidine = ADP + protein N-phospho-L-histidine.</text>
        <dbReference type="EC" id="2.7.13.3"/>
    </reaction>
</comment>
<evidence type="ECO:0000259" key="18">
    <source>
        <dbReference type="PROSITE" id="PS50109"/>
    </source>
</evidence>
<dbReference type="Pfam" id="PF00672">
    <property type="entry name" value="HAMP"/>
    <property type="match status" value="1"/>
</dbReference>
<dbReference type="InterPro" id="IPR003660">
    <property type="entry name" value="HAMP_dom"/>
</dbReference>
<dbReference type="InterPro" id="IPR004358">
    <property type="entry name" value="Sig_transdc_His_kin-like_C"/>
</dbReference>